<organism evidence="1 3">
    <name type="scientific">Medicago truncatula</name>
    <name type="common">Barrel medic</name>
    <name type="synonym">Medicago tribuloides</name>
    <dbReference type="NCBI Taxonomy" id="3880"/>
    <lineage>
        <taxon>Eukaryota</taxon>
        <taxon>Viridiplantae</taxon>
        <taxon>Streptophyta</taxon>
        <taxon>Embryophyta</taxon>
        <taxon>Tracheophyta</taxon>
        <taxon>Spermatophyta</taxon>
        <taxon>Magnoliopsida</taxon>
        <taxon>eudicotyledons</taxon>
        <taxon>Gunneridae</taxon>
        <taxon>Pentapetalae</taxon>
        <taxon>rosids</taxon>
        <taxon>fabids</taxon>
        <taxon>Fabales</taxon>
        <taxon>Fabaceae</taxon>
        <taxon>Papilionoideae</taxon>
        <taxon>50 kb inversion clade</taxon>
        <taxon>NPAAA clade</taxon>
        <taxon>Hologalegina</taxon>
        <taxon>IRL clade</taxon>
        <taxon>Trifolieae</taxon>
        <taxon>Medicago</taxon>
    </lineage>
</organism>
<evidence type="ECO:0008006" key="4">
    <source>
        <dbReference type="Google" id="ProtNLM"/>
    </source>
</evidence>
<evidence type="ECO:0000313" key="3">
    <source>
        <dbReference type="Proteomes" id="UP000002051"/>
    </source>
</evidence>
<proteinExistence type="predicted"/>
<dbReference type="OMA" id="CIAPNDA"/>
<evidence type="ECO:0000313" key="1">
    <source>
        <dbReference type="EMBL" id="AES82452.1"/>
    </source>
</evidence>
<dbReference type="PANTHER" id="PTHR10492:SF74">
    <property type="entry name" value="ATP-DEPENDENT DNA HELICASE"/>
    <property type="match status" value="1"/>
</dbReference>
<dbReference type="EMBL" id="CM001223">
    <property type="protein sequence ID" value="AES82452.1"/>
    <property type="molecule type" value="Genomic_DNA"/>
</dbReference>
<sequence>MFHFAFISGMYTVEFQKRRLPHAHISVWLSGSSKLITGKDIDRIISTELPDPKLYPKMAEKKCIKYFPKTFRGLTTIDDDGYPQYTCRDSGITIQKMGTTLDNRYVVPYNPHLLMRYAGHVNVEYCNKSNSIKYLFKYVNKGPDRATLQITNNNDEPVDEIKQYYDCRYVSTLMFHLLNEQLVYCDDNEDLESTVNRNLQIETMFLAWFEANRVYVEGRNLTYSEYPTKFVYSKTERKYVVAKDIYECVRRVNNVVLDTYKDACYALGHLNDDKEFIDAIKEASDLFSGHQLRKLFVSWLNMNTMTEPFDVWNATWTLLGDGILHERRR</sequence>
<dbReference type="STRING" id="3880.G7KXL3"/>
<accession>G7KXL3</accession>
<evidence type="ECO:0000313" key="2">
    <source>
        <dbReference type="EnsemblPlants" id="AES82452"/>
    </source>
</evidence>
<protein>
    <recommendedName>
        <fullName evidence="4">Helitron helicase-like domain-containing protein</fullName>
    </recommendedName>
</protein>
<dbReference type="eggNOG" id="KOG0987">
    <property type="taxonomic scope" value="Eukaryota"/>
</dbReference>
<dbReference type="PANTHER" id="PTHR10492">
    <property type="match status" value="1"/>
</dbReference>
<dbReference type="Proteomes" id="UP000002051">
    <property type="component" value="Unassembled WGS sequence"/>
</dbReference>
<dbReference type="AlphaFoldDB" id="G7KXL3"/>
<dbReference type="PaxDb" id="3880-AES82452"/>
<dbReference type="EnsemblPlants" id="AES82452">
    <property type="protein sequence ID" value="AES82452"/>
    <property type="gene ID" value="MTR_7g112900"/>
</dbReference>
<keyword evidence="3" id="KW-1185">Reference proteome</keyword>
<dbReference type="HOGENOM" id="CLU_001324_3_0_1"/>
<reference evidence="1 3" key="2">
    <citation type="journal article" date="2014" name="BMC Genomics">
        <title>An improved genome release (version Mt4.0) for the model legume Medicago truncatula.</title>
        <authorList>
            <person name="Tang H."/>
            <person name="Krishnakumar V."/>
            <person name="Bidwell S."/>
            <person name="Rosen B."/>
            <person name="Chan A."/>
            <person name="Zhou S."/>
            <person name="Gentzbittel L."/>
            <person name="Childs K.L."/>
            <person name="Yandell M."/>
            <person name="Gundlach H."/>
            <person name="Mayer K.F."/>
            <person name="Schwartz D.C."/>
            <person name="Town C.D."/>
        </authorList>
    </citation>
    <scope>GENOME REANNOTATION</scope>
    <source>
        <strain evidence="2 3">cv. Jemalong A17</strain>
    </source>
</reference>
<name>G7KXL3_MEDTR</name>
<gene>
    <name evidence="1" type="ordered locus">MTR_7g112900</name>
</gene>
<reference evidence="2" key="3">
    <citation type="submission" date="2015-04" db="UniProtKB">
        <authorList>
            <consortium name="EnsemblPlants"/>
        </authorList>
    </citation>
    <scope>IDENTIFICATION</scope>
    <source>
        <strain evidence="2">cv. Jemalong A17</strain>
    </source>
</reference>
<reference evidence="1 3" key="1">
    <citation type="journal article" date="2011" name="Nature">
        <title>The Medicago genome provides insight into the evolution of rhizobial symbioses.</title>
        <authorList>
            <person name="Young N.D."/>
            <person name="Debelle F."/>
            <person name="Oldroyd G.E."/>
            <person name="Geurts R."/>
            <person name="Cannon S.B."/>
            <person name="Udvardi M.K."/>
            <person name="Benedito V.A."/>
            <person name="Mayer K.F."/>
            <person name="Gouzy J."/>
            <person name="Schoof H."/>
            <person name="Van de Peer Y."/>
            <person name="Proost S."/>
            <person name="Cook D.R."/>
            <person name="Meyers B.C."/>
            <person name="Spannagl M."/>
            <person name="Cheung F."/>
            <person name="De Mita S."/>
            <person name="Krishnakumar V."/>
            <person name="Gundlach H."/>
            <person name="Zhou S."/>
            <person name="Mudge J."/>
            <person name="Bharti A.K."/>
            <person name="Murray J.D."/>
            <person name="Naoumkina M.A."/>
            <person name="Rosen B."/>
            <person name="Silverstein K.A."/>
            <person name="Tang H."/>
            <person name="Rombauts S."/>
            <person name="Zhao P.X."/>
            <person name="Zhou P."/>
            <person name="Barbe V."/>
            <person name="Bardou P."/>
            <person name="Bechner M."/>
            <person name="Bellec A."/>
            <person name="Berger A."/>
            <person name="Berges H."/>
            <person name="Bidwell S."/>
            <person name="Bisseling T."/>
            <person name="Choisne N."/>
            <person name="Couloux A."/>
            <person name="Denny R."/>
            <person name="Deshpande S."/>
            <person name="Dai X."/>
            <person name="Doyle J.J."/>
            <person name="Dudez A.M."/>
            <person name="Farmer A.D."/>
            <person name="Fouteau S."/>
            <person name="Franken C."/>
            <person name="Gibelin C."/>
            <person name="Gish J."/>
            <person name="Goldstein S."/>
            <person name="Gonzalez A.J."/>
            <person name="Green P.J."/>
            <person name="Hallab A."/>
            <person name="Hartog M."/>
            <person name="Hua A."/>
            <person name="Humphray S.J."/>
            <person name="Jeong D.H."/>
            <person name="Jing Y."/>
            <person name="Jocker A."/>
            <person name="Kenton S.M."/>
            <person name="Kim D.J."/>
            <person name="Klee K."/>
            <person name="Lai H."/>
            <person name="Lang C."/>
            <person name="Lin S."/>
            <person name="Macmil S.L."/>
            <person name="Magdelenat G."/>
            <person name="Matthews L."/>
            <person name="McCorrison J."/>
            <person name="Monaghan E.L."/>
            <person name="Mun J.H."/>
            <person name="Najar F.Z."/>
            <person name="Nicholson C."/>
            <person name="Noirot C."/>
            <person name="O'Bleness M."/>
            <person name="Paule C.R."/>
            <person name="Poulain J."/>
            <person name="Prion F."/>
            <person name="Qin B."/>
            <person name="Qu C."/>
            <person name="Retzel E.F."/>
            <person name="Riddle C."/>
            <person name="Sallet E."/>
            <person name="Samain S."/>
            <person name="Samson N."/>
            <person name="Sanders I."/>
            <person name="Saurat O."/>
            <person name="Scarpelli C."/>
            <person name="Schiex T."/>
            <person name="Segurens B."/>
            <person name="Severin A.J."/>
            <person name="Sherrier D.J."/>
            <person name="Shi R."/>
            <person name="Sims S."/>
            <person name="Singer S.R."/>
            <person name="Sinharoy S."/>
            <person name="Sterck L."/>
            <person name="Viollet A."/>
            <person name="Wang B.B."/>
            <person name="Wang K."/>
            <person name="Wang M."/>
            <person name="Wang X."/>
            <person name="Warfsmann J."/>
            <person name="Weissenbach J."/>
            <person name="White D.D."/>
            <person name="White J.D."/>
            <person name="Wiley G.B."/>
            <person name="Wincker P."/>
            <person name="Xing Y."/>
            <person name="Yang L."/>
            <person name="Yao Z."/>
            <person name="Ying F."/>
            <person name="Zhai J."/>
            <person name="Zhou L."/>
            <person name="Zuber A."/>
            <person name="Denarie J."/>
            <person name="Dixon R.A."/>
            <person name="May G.D."/>
            <person name="Schwartz D.C."/>
            <person name="Rogers J."/>
            <person name="Quetier F."/>
            <person name="Town C.D."/>
            <person name="Roe B.A."/>
        </authorList>
    </citation>
    <scope>NUCLEOTIDE SEQUENCE [LARGE SCALE GENOMIC DNA]</scope>
    <source>
        <strain evidence="1">A17</strain>
        <strain evidence="2 3">cv. Jemalong A17</strain>
    </source>
</reference>